<evidence type="ECO:0000313" key="2">
    <source>
        <dbReference type="EMBL" id="SIR24023.1"/>
    </source>
</evidence>
<organism evidence="2 3">
    <name type="scientific">Paenibacillus macquariensis</name>
    <dbReference type="NCBI Taxonomy" id="948756"/>
    <lineage>
        <taxon>Bacteria</taxon>
        <taxon>Bacillati</taxon>
        <taxon>Bacillota</taxon>
        <taxon>Bacilli</taxon>
        <taxon>Bacillales</taxon>
        <taxon>Paenibacillaceae</taxon>
        <taxon>Paenibacillus</taxon>
    </lineage>
</organism>
<protein>
    <recommendedName>
        <fullName evidence="4">DUF1259 domain-containing protein</fullName>
    </recommendedName>
</protein>
<evidence type="ECO:0000313" key="3">
    <source>
        <dbReference type="Proteomes" id="UP000186666"/>
    </source>
</evidence>
<keyword evidence="1" id="KW-0732">Signal</keyword>
<evidence type="ECO:0008006" key="4">
    <source>
        <dbReference type="Google" id="ProtNLM"/>
    </source>
</evidence>
<sequence>MKKIVPFLMIILLLIMPAVTTFAAENDHCKVLKTLFNGASIKQENRICKLEIPRTNLHVTNMGVKLSPEAIGLSFGVNFEQVGDTTAVVGEFALLGEEVNPVIDALRKGNIQVTALHNHQIGEQPQILYLHFQSTGDITSLATTVKNAIETTSNK</sequence>
<dbReference type="Proteomes" id="UP000186666">
    <property type="component" value="Unassembled WGS sequence"/>
</dbReference>
<proteinExistence type="predicted"/>
<evidence type="ECO:0000256" key="1">
    <source>
        <dbReference type="SAM" id="SignalP"/>
    </source>
</evidence>
<comment type="caution">
    <text evidence="2">The sequence shown here is derived from an EMBL/GenBank/DDBJ whole genome shotgun (WGS) entry which is preliminary data.</text>
</comment>
<feature type="signal peptide" evidence="1">
    <location>
        <begin position="1"/>
        <end position="23"/>
    </location>
</feature>
<reference evidence="2 3" key="1">
    <citation type="submission" date="2017-01" db="EMBL/GenBank/DDBJ databases">
        <authorList>
            <person name="Varghese N."/>
            <person name="Submissions S."/>
        </authorList>
    </citation>
    <scope>NUCLEOTIDE SEQUENCE [LARGE SCALE GENOMIC DNA]</scope>
    <source>
        <strain evidence="2 3">ATCC 23464</strain>
    </source>
</reference>
<dbReference type="InterPro" id="IPR011094">
    <property type="entry name" value="Uncharacterised_LppY/LpqO"/>
</dbReference>
<dbReference type="RefSeq" id="WP_068588749.1">
    <property type="nucleotide sequence ID" value="NZ_FTNK01000009.1"/>
</dbReference>
<keyword evidence="3" id="KW-1185">Reference proteome</keyword>
<feature type="chain" id="PRO_5046367142" description="DUF1259 domain-containing protein" evidence="1">
    <location>
        <begin position="24"/>
        <end position="155"/>
    </location>
</feature>
<dbReference type="Pfam" id="PF07485">
    <property type="entry name" value="DUF1529"/>
    <property type="match status" value="1"/>
</dbReference>
<accession>A0ABY1K4D9</accession>
<gene>
    <name evidence="2" type="ORF">SAMN05421578_109102</name>
</gene>
<dbReference type="EMBL" id="FTNK01000009">
    <property type="protein sequence ID" value="SIR24023.1"/>
    <property type="molecule type" value="Genomic_DNA"/>
</dbReference>
<name>A0ABY1K4D9_9BACL</name>